<dbReference type="InterPro" id="IPR027417">
    <property type="entry name" value="P-loop_NTPase"/>
</dbReference>
<dbReference type="InterPro" id="IPR017871">
    <property type="entry name" value="ABC_transporter-like_CS"/>
</dbReference>
<dbReference type="Gene3D" id="1.20.1560.10">
    <property type="entry name" value="ABC transporter type 1, transmembrane domain"/>
    <property type="match status" value="1"/>
</dbReference>
<dbReference type="SUPFAM" id="SSF52540">
    <property type="entry name" value="P-loop containing nucleoside triphosphate hydrolases"/>
    <property type="match status" value="1"/>
</dbReference>
<evidence type="ECO:0000256" key="5">
    <source>
        <dbReference type="ARBA" id="ARBA00022840"/>
    </source>
</evidence>
<evidence type="ECO:0000256" key="11">
    <source>
        <dbReference type="ARBA" id="ARBA00048007"/>
    </source>
</evidence>
<comment type="subcellular location">
    <subcellularLocation>
        <location evidence="1">Membrane</location>
        <topology evidence="1">Multi-pass membrane protein</topology>
    </subcellularLocation>
</comment>
<evidence type="ECO:0000256" key="9">
    <source>
        <dbReference type="ARBA" id="ARBA00047523"/>
    </source>
</evidence>
<dbReference type="Gene3D" id="3.40.50.300">
    <property type="entry name" value="P-loop containing nucleotide triphosphate hydrolases"/>
    <property type="match status" value="1"/>
</dbReference>
<dbReference type="AlphaFoldDB" id="A0A9Q0D3P2"/>
<accession>A0A9Q0D3P2</accession>
<dbReference type="EMBL" id="JANIIK010003226">
    <property type="protein sequence ID" value="KAJ3581243.1"/>
    <property type="molecule type" value="Genomic_DNA"/>
</dbReference>
<evidence type="ECO:0000256" key="4">
    <source>
        <dbReference type="ARBA" id="ARBA00022741"/>
    </source>
</evidence>
<dbReference type="GO" id="GO:0005524">
    <property type="term" value="F:ATP binding"/>
    <property type="evidence" value="ECO:0007669"/>
    <property type="project" value="UniProtKB-KW"/>
</dbReference>
<dbReference type="GO" id="GO:0016887">
    <property type="term" value="F:ATP hydrolysis activity"/>
    <property type="evidence" value="ECO:0007669"/>
    <property type="project" value="InterPro"/>
</dbReference>
<evidence type="ECO:0000256" key="6">
    <source>
        <dbReference type="ARBA" id="ARBA00022989"/>
    </source>
</evidence>
<evidence type="ECO:0000256" key="3">
    <source>
        <dbReference type="ARBA" id="ARBA00022692"/>
    </source>
</evidence>
<evidence type="ECO:0000313" key="14">
    <source>
        <dbReference type="EMBL" id="KAJ3581243.1"/>
    </source>
</evidence>
<keyword evidence="5" id="KW-0067">ATP-binding</keyword>
<dbReference type="InterPro" id="IPR050173">
    <property type="entry name" value="ABC_transporter_C-like"/>
</dbReference>
<comment type="catalytic activity">
    <reaction evidence="10">
        <text>17beta-estradiol 17-O-(beta-D-glucuronate)(in) + ATP + H2O = 17beta-estradiol 17-O-(beta-D-glucuronate)(out) + ADP + phosphate + H(+)</text>
        <dbReference type="Rhea" id="RHEA:60128"/>
        <dbReference type="ChEBI" id="CHEBI:15377"/>
        <dbReference type="ChEBI" id="CHEBI:15378"/>
        <dbReference type="ChEBI" id="CHEBI:30616"/>
        <dbReference type="ChEBI" id="CHEBI:43474"/>
        <dbReference type="ChEBI" id="CHEBI:82961"/>
        <dbReference type="ChEBI" id="CHEBI:456216"/>
    </reaction>
    <physiologicalReaction direction="left-to-right" evidence="10">
        <dbReference type="Rhea" id="RHEA:60129"/>
    </physiologicalReaction>
</comment>
<dbReference type="SUPFAM" id="SSF90123">
    <property type="entry name" value="ABC transporter transmembrane region"/>
    <property type="match status" value="1"/>
</dbReference>
<keyword evidence="6" id="KW-1133">Transmembrane helix</keyword>
<evidence type="ECO:0000256" key="12">
    <source>
        <dbReference type="SAM" id="MobiDB-lite"/>
    </source>
</evidence>
<dbReference type="InterPro" id="IPR036640">
    <property type="entry name" value="ABC1_TM_sf"/>
</dbReference>
<dbReference type="CDD" id="cd03244">
    <property type="entry name" value="ABCC_MRP_domain2"/>
    <property type="match status" value="1"/>
</dbReference>
<comment type="catalytic activity">
    <reaction evidence="11">
        <text>an S-substituted glutathione(in) + ATP + H2O = an S-substituted glutathione(out) + ADP + phosphate + H(+)</text>
        <dbReference type="Rhea" id="RHEA:19121"/>
        <dbReference type="ChEBI" id="CHEBI:15377"/>
        <dbReference type="ChEBI" id="CHEBI:15378"/>
        <dbReference type="ChEBI" id="CHEBI:30616"/>
        <dbReference type="ChEBI" id="CHEBI:43474"/>
        <dbReference type="ChEBI" id="CHEBI:90779"/>
        <dbReference type="ChEBI" id="CHEBI:456216"/>
        <dbReference type="EC" id="7.6.2.3"/>
    </reaction>
    <physiologicalReaction direction="left-to-right" evidence="11">
        <dbReference type="Rhea" id="RHEA:19122"/>
    </physiologicalReaction>
</comment>
<evidence type="ECO:0000256" key="2">
    <source>
        <dbReference type="ARBA" id="ARBA00022448"/>
    </source>
</evidence>
<evidence type="ECO:0000256" key="10">
    <source>
        <dbReference type="ARBA" id="ARBA00047576"/>
    </source>
</evidence>
<dbReference type="GO" id="GO:0008559">
    <property type="term" value="F:ABC-type xenobiotic transporter activity"/>
    <property type="evidence" value="ECO:0007669"/>
    <property type="project" value="UniProtKB-EC"/>
</dbReference>
<keyword evidence="7" id="KW-0472">Membrane</keyword>
<comment type="caution">
    <text evidence="14">The sequence shown here is derived from an EMBL/GenBank/DDBJ whole genome shotgun (WGS) entry which is preliminary data.</text>
</comment>
<dbReference type="PROSITE" id="PS50893">
    <property type="entry name" value="ABC_TRANSPORTER_2"/>
    <property type="match status" value="1"/>
</dbReference>
<dbReference type="SMART" id="SM00382">
    <property type="entry name" value="AAA"/>
    <property type="match status" value="1"/>
</dbReference>
<sequence length="373" mass="40892">MMPAGLGAGEVGLALTYSITLMEMFQWGVRQSAEIETMMTSVERVVEYTELPSEAPWETQKRPPPDWPSQGLITFDGVDFSYSPDGPLVLRDMKATFLPREKVGIVGRTGAGKSSLVSALFRLAEPQGKIYVDGILTSEIGLHDLRRKMSIIPQDPVLFTGTMRKNLDPFSQHSEEELWNALQEVQLKSVVEELPGKMEMVLAESGANFSVGQRQLVCLARAILRKNRVLIIDEATANVDPRTDGLIQKTIRDKFRDCTVLTIAHRLNTIIDSDRILVLDAGEIHAYDEPHTLLQDPKGIFSKMVQQTGKQEAADLRASAKQAYENRTRPGNRHAHTNGGPANGGPANGGPANRGPANRGPANGNLVICQTAM</sequence>
<gene>
    <name evidence="14" type="ORF">NHX12_016869</name>
</gene>
<dbReference type="Pfam" id="PF00005">
    <property type="entry name" value="ABC_tran"/>
    <property type="match status" value="1"/>
</dbReference>
<keyword evidence="15" id="KW-1185">Reference proteome</keyword>
<dbReference type="GO" id="GO:0015431">
    <property type="term" value="F:ABC-type glutathione S-conjugate transporter activity"/>
    <property type="evidence" value="ECO:0007669"/>
    <property type="project" value="UniProtKB-EC"/>
</dbReference>
<comment type="catalytic activity">
    <reaction evidence="9">
        <text>leukotriene C4(in) + ATP + H2O = leukotriene C4(out) + ADP + phosphate + H(+)</text>
        <dbReference type="Rhea" id="RHEA:38963"/>
        <dbReference type="ChEBI" id="CHEBI:15377"/>
        <dbReference type="ChEBI" id="CHEBI:15378"/>
        <dbReference type="ChEBI" id="CHEBI:30616"/>
        <dbReference type="ChEBI" id="CHEBI:43474"/>
        <dbReference type="ChEBI" id="CHEBI:57973"/>
        <dbReference type="ChEBI" id="CHEBI:456216"/>
    </reaction>
    <physiologicalReaction direction="left-to-right" evidence="9">
        <dbReference type="Rhea" id="RHEA:38964"/>
    </physiologicalReaction>
</comment>
<organism evidence="14 15">
    <name type="scientific">Muraenolepis orangiensis</name>
    <name type="common">Patagonian moray cod</name>
    <dbReference type="NCBI Taxonomy" id="630683"/>
    <lineage>
        <taxon>Eukaryota</taxon>
        <taxon>Metazoa</taxon>
        <taxon>Chordata</taxon>
        <taxon>Craniata</taxon>
        <taxon>Vertebrata</taxon>
        <taxon>Euteleostomi</taxon>
        <taxon>Actinopterygii</taxon>
        <taxon>Neopterygii</taxon>
        <taxon>Teleostei</taxon>
        <taxon>Neoteleostei</taxon>
        <taxon>Acanthomorphata</taxon>
        <taxon>Zeiogadaria</taxon>
        <taxon>Gadariae</taxon>
        <taxon>Gadiformes</taxon>
        <taxon>Muraenolepidoidei</taxon>
        <taxon>Muraenolepididae</taxon>
        <taxon>Muraenolepis</taxon>
    </lineage>
</organism>
<protein>
    <recommendedName>
        <fullName evidence="13">ABC transporter domain-containing protein</fullName>
    </recommendedName>
</protein>
<name>A0A9Q0D3P2_9TELE</name>
<reference evidence="14" key="1">
    <citation type="submission" date="2022-07" db="EMBL/GenBank/DDBJ databases">
        <title>Chromosome-level genome of Muraenolepis orangiensis.</title>
        <authorList>
            <person name="Kim J."/>
        </authorList>
    </citation>
    <scope>NUCLEOTIDE SEQUENCE</scope>
    <source>
        <strain evidence="14">KU_S4_2022</strain>
        <tissue evidence="14">Muscle</tissue>
    </source>
</reference>
<keyword evidence="4" id="KW-0547">Nucleotide-binding</keyword>
<evidence type="ECO:0000256" key="7">
    <source>
        <dbReference type="ARBA" id="ARBA00023136"/>
    </source>
</evidence>
<keyword evidence="3" id="KW-0812">Transmembrane</keyword>
<dbReference type="PANTHER" id="PTHR24223:SF357">
    <property type="entry name" value="ATP-BINDING CASSETTE SUB-FAMILY C MEMBER 4"/>
    <property type="match status" value="1"/>
</dbReference>
<evidence type="ECO:0000259" key="13">
    <source>
        <dbReference type="PROSITE" id="PS50893"/>
    </source>
</evidence>
<proteinExistence type="predicted"/>
<dbReference type="PROSITE" id="PS00211">
    <property type="entry name" value="ABC_TRANSPORTER_1"/>
    <property type="match status" value="1"/>
</dbReference>
<dbReference type="GO" id="GO:0016323">
    <property type="term" value="C:basolateral plasma membrane"/>
    <property type="evidence" value="ECO:0007669"/>
    <property type="project" value="UniProtKB-ARBA"/>
</dbReference>
<feature type="region of interest" description="Disordered" evidence="12">
    <location>
        <begin position="319"/>
        <end position="373"/>
    </location>
</feature>
<evidence type="ECO:0000256" key="1">
    <source>
        <dbReference type="ARBA" id="ARBA00004141"/>
    </source>
</evidence>
<dbReference type="InterPro" id="IPR003439">
    <property type="entry name" value="ABC_transporter-like_ATP-bd"/>
</dbReference>
<dbReference type="InterPro" id="IPR003593">
    <property type="entry name" value="AAA+_ATPase"/>
</dbReference>
<feature type="compositionally biased region" description="Low complexity" evidence="12">
    <location>
        <begin position="349"/>
        <end position="365"/>
    </location>
</feature>
<dbReference type="PANTHER" id="PTHR24223">
    <property type="entry name" value="ATP-BINDING CASSETTE SUB-FAMILY C"/>
    <property type="match status" value="1"/>
</dbReference>
<keyword evidence="2" id="KW-0813">Transport</keyword>
<evidence type="ECO:0000313" key="15">
    <source>
        <dbReference type="Proteomes" id="UP001148018"/>
    </source>
</evidence>
<evidence type="ECO:0000256" key="8">
    <source>
        <dbReference type="ARBA" id="ARBA00034018"/>
    </source>
</evidence>
<comment type="catalytic activity">
    <reaction evidence="8">
        <text>ATP + H2O + xenobioticSide 1 = ADP + phosphate + xenobioticSide 2.</text>
        <dbReference type="EC" id="7.6.2.2"/>
    </reaction>
</comment>
<feature type="domain" description="ABC transporter" evidence="13">
    <location>
        <begin position="73"/>
        <end position="306"/>
    </location>
</feature>
<dbReference type="FunFam" id="3.40.50.300:FF:000163">
    <property type="entry name" value="Multidrug resistance-associated protein member 4"/>
    <property type="match status" value="1"/>
</dbReference>
<dbReference type="OrthoDB" id="6500128at2759"/>
<dbReference type="Proteomes" id="UP001148018">
    <property type="component" value="Unassembled WGS sequence"/>
</dbReference>